<organism evidence="1 2">
    <name type="scientific">Ktedonospora formicarum</name>
    <dbReference type="NCBI Taxonomy" id="2778364"/>
    <lineage>
        <taxon>Bacteria</taxon>
        <taxon>Bacillati</taxon>
        <taxon>Chloroflexota</taxon>
        <taxon>Ktedonobacteria</taxon>
        <taxon>Ktedonobacterales</taxon>
        <taxon>Ktedonobacteraceae</taxon>
        <taxon>Ktedonospora</taxon>
    </lineage>
</organism>
<reference evidence="1" key="1">
    <citation type="submission" date="2020-10" db="EMBL/GenBank/DDBJ databases">
        <title>Taxonomic study of unclassified bacteria belonging to the class Ktedonobacteria.</title>
        <authorList>
            <person name="Yabe S."/>
            <person name="Wang C.M."/>
            <person name="Zheng Y."/>
            <person name="Sakai Y."/>
            <person name="Cavaletti L."/>
            <person name="Monciardini P."/>
            <person name="Donadio S."/>
        </authorList>
    </citation>
    <scope>NUCLEOTIDE SEQUENCE</scope>
    <source>
        <strain evidence="1">SOSP1-1</strain>
    </source>
</reference>
<comment type="caution">
    <text evidence="1">The sequence shown here is derived from an EMBL/GenBank/DDBJ whole genome shotgun (WGS) entry which is preliminary data.</text>
</comment>
<proteinExistence type="predicted"/>
<accession>A0A8J3MZ09</accession>
<evidence type="ECO:0000313" key="1">
    <source>
        <dbReference type="EMBL" id="GHO51491.1"/>
    </source>
</evidence>
<name>A0A8J3MZ09_9CHLR</name>
<dbReference type="AlphaFoldDB" id="A0A8J3MZ09"/>
<dbReference type="Proteomes" id="UP000612362">
    <property type="component" value="Unassembled WGS sequence"/>
</dbReference>
<keyword evidence="2" id="KW-1185">Reference proteome</keyword>
<sequence>MVLPEAVSAHGSGQLLHAALLQFYHEYLPADQLVSVGNAAKEIGIAGRRCMNGWRVDEPSGSLRPNMM</sequence>
<gene>
    <name evidence="1" type="ORF">KSX_96540</name>
</gene>
<protein>
    <submittedName>
        <fullName evidence="1">Uncharacterized protein</fullName>
    </submittedName>
</protein>
<evidence type="ECO:0000313" key="2">
    <source>
        <dbReference type="Proteomes" id="UP000612362"/>
    </source>
</evidence>
<dbReference type="EMBL" id="BNJF01000013">
    <property type="protein sequence ID" value="GHO51491.1"/>
    <property type="molecule type" value="Genomic_DNA"/>
</dbReference>